<evidence type="ECO:0000256" key="1">
    <source>
        <dbReference type="SAM" id="Phobius"/>
    </source>
</evidence>
<name>A0ABQ6BTU3_9NEIS</name>
<feature type="transmembrane region" description="Helical" evidence="1">
    <location>
        <begin position="37"/>
        <end position="58"/>
    </location>
</feature>
<organism evidence="2 3">
    <name type="scientific">Chitiniphilus shinanonensis</name>
    <dbReference type="NCBI Taxonomy" id="553088"/>
    <lineage>
        <taxon>Bacteria</taxon>
        <taxon>Pseudomonadati</taxon>
        <taxon>Pseudomonadota</taxon>
        <taxon>Betaproteobacteria</taxon>
        <taxon>Neisseriales</taxon>
        <taxon>Chitinibacteraceae</taxon>
        <taxon>Chitiniphilus</taxon>
    </lineage>
</organism>
<keyword evidence="1" id="KW-0812">Transmembrane</keyword>
<proteinExistence type="predicted"/>
<keyword evidence="1" id="KW-1133">Transmembrane helix</keyword>
<accession>A0ABQ6BTU3</accession>
<gene>
    <name evidence="2" type="ORF">GCM10007860_11170</name>
</gene>
<evidence type="ECO:0000313" key="3">
    <source>
        <dbReference type="Proteomes" id="UP001156836"/>
    </source>
</evidence>
<protein>
    <submittedName>
        <fullName evidence="2">Uncharacterized protein</fullName>
    </submittedName>
</protein>
<reference evidence="3" key="1">
    <citation type="journal article" date="2019" name="Int. J. Syst. Evol. Microbiol.">
        <title>The Global Catalogue of Microorganisms (GCM) 10K type strain sequencing project: providing services to taxonomists for standard genome sequencing and annotation.</title>
        <authorList>
            <consortium name="The Broad Institute Genomics Platform"/>
            <consortium name="The Broad Institute Genome Sequencing Center for Infectious Disease"/>
            <person name="Wu L."/>
            <person name="Ma J."/>
        </authorList>
    </citation>
    <scope>NUCLEOTIDE SEQUENCE [LARGE SCALE GENOMIC DNA]</scope>
    <source>
        <strain evidence="3">NBRC 104970</strain>
    </source>
</reference>
<comment type="caution">
    <text evidence="2">The sequence shown here is derived from an EMBL/GenBank/DDBJ whole genome shotgun (WGS) entry which is preliminary data.</text>
</comment>
<dbReference type="EMBL" id="BSOZ01000011">
    <property type="protein sequence ID" value="GLS03971.1"/>
    <property type="molecule type" value="Genomic_DNA"/>
</dbReference>
<dbReference type="Proteomes" id="UP001156836">
    <property type="component" value="Unassembled WGS sequence"/>
</dbReference>
<feature type="transmembrane region" description="Helical" evidence="1">
    <location>
        <begin position="98"/>
        <end position="120"/>
    </location>
</feature>
<evidence type="ECO:0000313" key="2">
    <source>
        <dbReference type="EMBL" id="GLS03971.1"/>
    </source>
</evidence>
<feature type="transmembrane region" description="Helical" evidence="1">
    <location>
        <begin position="70"/>
        <end position="92"/>
    </location>
</feature>
<keyword evidence="3" id="KW-1185">Reference proteome</keyword>
<keyword evidence="1" id="KW-0472">Membrane</keyword>
<sequence length="128" mass="13391">MKLRVVLVVAVIAGMVLEVLAPSTTSSLQPPLGWRDLLFVFFGSAIGISLVLGFQAVLRNGKSLRWGWYFFAISTAFLLGAGLSGIAIALASKTLQPASFLCLALACGMSGTLAALKAVFPGRFQDAA</sequence>